<dbReference type="EMBL" id="MEUN01000030">
    <property type="protein sequence ID" value="OGC45071.1"/>
    <property type="molecule type" value="Genomic_DNA"/>
</dbReference>
<feature type="transmembrane region" description="Helical" evidence="1">
    <location>
        <begin position="68"/>
        <end position="87"/>
    </location>
</feature>
<organism evidence="2 3">
    <name type="scientific">candidate division WS6 bacterium RIFOXYB1_FULL_33_14</name>
    <dbReference type="NCBI Taxonomy" id="1817896"/>
    <lineage>
        <taxon>Bacteria</taxon>
        <taxon>Candidatus Dojkabacteria</taxon>
    </lineage>
</organism>
<proteinExistence type="predicted"/>
<comment type="caution">
    <text evidence="2">The sequence shown here is derived from an EMBL/GenBank/DDBJ whole genome shotgun (WGS) entry which is preliminary data.</text>
</comment>
<dbReference type="AlphaFoldDB" id="A0A1F4UJD4"/>
<evidence type="ECO:0008006" key="4">
    <source>
        <dbReference type="Google" id="ProtNLM"/>
    </source>
</evidence>
<evidence type="ECO:0000256" key="1">
    <source>
        <dbReference type="SAM" id="Phobius"/>
    </source>
</evidence>
<keyword evidence="1" id="KW-1133">Transmembrane helix</keyword>
<name>A0A1F4UJD4_9BACT</name>
<evidence type="ECO:0000313" key="2">
    <source>
        <dbReference type="EMBL" id="OGC45071.1"/>
    </source>
</evidence>
<evidence type="ECO:0000313" key="3">
    <source>
        <dbReference type="Proteomes" id="UP000177434"/>
    </source>
</evidence>
<dbReference type="GO" id="GO:0016020">
    <property type="term" value="C:membrane"/>
    <property type="evidence" value="ECO:0007669"/>
    <property type="project" value="InterPro"/>
</dbReference>
<reference evidence="2 3" key="1">
    <citation type="journal article" date="2016" name="Nat. Commun.">
        <title>Thousands of microbial genomes shed light on interconnected biogeochemical processes in an aquifer system.</title>
        <authorList>
            <person name="Anantharaman K."/>
            <person name="Brown C.T."/>
            <person name="Hug L.A."/>
            <person name="Sharon I."/>
            <person name="Castelle C.J."/>
            <person name="Probst A.J."/>
            <person name="Thomas B.C."/>
            <person name="Singh A."/>
            <person name="Wilkins M.J."/>
            <person name="Karaoz U."/>
            <person name="Brodie E.L."/>
            <person name="Williams K.H."/>
            <person name="Hubbard S.S."/>
            <person name="Banfield J.F."/>
        </authorList>
    </citation>
    <scope>NUCLEOTIDE SEQUENCE [LARGE SCALE GENOMIC DNA]</scope>
</reference>
<protein>
    <recommendedName>
        <fullName evidence="4">YggT family protein</fullName>
    </recommendedName>
</protein>
<keyword evidence="1" id="KW-0472">Membrane</keyword>
<gene>
    <name evidence="2" type="ORF">A2400_00430</name>
</gene>
<dbReference type="Proteomes" id="UP000177434">
    <property type="component" value="Unassembled WGS sequence"/>
</dbReference>
<feature type="transmembrane region" description="Helical" evidence="1">
    <location>
        <begin position="6"/>
        <end position="24"/>
    </location>
</feature>
<sequence>MGFLFRILYILTSFVETLIVFRIVLKIVNANATHSFVGWIFDTSEIIISPFNGILSNEICLDKFCIELTPIVALVFFSIVGFVLSELSKSFRKTE</sequence>
<keyword evidence="1" id="KW-0812">Transmembrane</keyword>
<accession>A0A1F4UJD4</accession>